<evidence type="ECO:0000256" key="1">
    <source>
        <dbReference type="SAM" id="MobiDB-lite"/>
    </source>
</evidence>
<evidence type="ECO:0000313" key="2">
    <source>
        <dbReference type="EMBL" id="CAG2061109.1"/>
    </source>
</evidence>
<feature type="compositionally biased region" description="Basic and acidic residues" evidence="1">
    <location>
        <begin position="151"/>
        <end position="168"/>
    </location>
</feature>
<feature type="region of interest" description="Disordered" evidence="1">
    <location>
        <begin position="123"/>
        <end position="168"/>
    </location>
</feature>
<keyword evidence="3" id="KW-1185">Reference proteome</keyword>
<dbReference type="EMBL" id="CAJPIN010014599">
    <property type="protein sequence ID" value="CAG2061109.1"/>
    <property type="molecule type" value="Genomic_DNA"/>
</dbReference>
<evidence type="ECO:0000313" key="3">
    <source>
        <dbReference type="Proteomes" id="UP001153148"/>
    </source>
</evidence>
<accession>A0ABN7P1X0</accession>
<dbReference type="Proteomes" id="UP001153148">
    <property type="component" value="Unassembled WGS sequence"/>
</dbReference>
<comment type="caution">
    <text evidence="2">The sequence shown here is derived from an EMBL/GenBank/DDBJ whole genome shotgun (WGS) entry which is preliminary data.</text>
</comment>
<sequence>MFAENQHREEMGSRDNVVIPLGTPGFNVAVEEAAIIASAVGDNVARPKESIFSESFTEQTVKPKHDITSTDPRTIEYYVGGSISSTTTSSSSDHWENVETMHKDKQEFLHMAETQSHFSKIQLRGTKPPPWFPGVDFESRETPLQSASDNMTEREAELEKTENKPVIQ</sequence>
<proteinExistence type="predicted"/>
<name>A0ABN7P1X0_TIMPD</name>
<organism evidence="2 3">
    <name type="scientific">Timema podura</name>
    <name type="common">Walking stick</name>
    <dbReference type="NCBI Taxonomy" id="61482"/>
    <lineage>
        <taxon>Eukaryota</taxon>
        <taxon>Metazoa</taxon>
        <taxon>Ecdysozoa</taxon>
        <taxon>Arthropoda</taxon>
        <taxon>Hexapoda</taxon>
        <taxon>Insecta</taxon>
        <taxon>Pterygota</taxon>
        <taxon>Neoptera</taxon>
        <taxon>Polyneoptera</taxon>
        <taxon>Phasmatodea</taxon>
        <taxon>Timematodea</taxon>
        <taxon>Timematoidea</taxon>
        <taxon>Timematidae</taxon>
        <taxon>Timema</taxon>
    </lineage>
</organism>
<gene>
    <name evidence="2" type="ORF">TPAB3V08_LOCUS8064</name>
</gene>
<reference evidence="2" key="1">
    <citation type="submission" date="2021-03" db="EMBL/GenBank/DDBJ databases">
        <authorList>
            <person name="Tran Van P."/>
        </authorList>
    </citation>
    <scope>NUCLEOTIDE SEQUENCE</scope>
</reference>
<protein>
    <submittedName>
        <fullName evidence="2">Uncharacterized protein</fullName>
    </submittedName>
</protein>